<sequence>MEYRYERKMFIENISRKEVEIYVKNHPAFFREIFYARNINNVYFDFIDLINFQDNIIGNVDRLKYRIRWYGDLFTEIENARLELKIKKGHVGTKKMFPLKNFKFCKGISGSDLIKVISNSSVDELVKLKVESQKPVVLNRYKRTYYESLDKKFRITIDDEQMFCKINTFQNTFLNRIIDNDNVVLELKYNKSHDLEAQSILNKIPFRISKSSKYSRGVELFYV</sequence>
<dbReference type="Pfam" id="PF09359">
    <property type="entry name" value="VTC"/>
    <property type="match status" value="1"/>
</dbReference>
<accession>A0ABP9HQU6</accession>
<dbReference type="InterPro" id="IPR042267">
    <property type="entry name" value="VTC_sf"/>
</dbReference>
<comment type="caution">
    <text evidence="2">The sequence shown here is derived from an EMBL/GenBank/DDBJ whole genome shotgun (WGS) entry which is preliminary data.</text>
</comment>
<protein>
    <submittedName>
        <fullName evidence="2">Polyphosphate polymerase domain-containing protein</fullName>
    </submittedName>
</protein>
<reference evidence="3" key="1">
    <citation type="journal article" date="2019" name="Int. J. Syst. Evol. Microbiol.">
        <title>The Global Catalogue of Microorganisms (GCM) 10K type strain sequencing project: providing services to taxonomists for standard genome sequencing and annotation.</title>
        <authorList>
            <consortium name="The Broad Institute Genomics Platform"/>
            <consortium name="The Broad Institute Genome Sequencing Center for Infectious Disease"/>
            <person name="Wu L."/>
            <person name="Ma J."/>
        </authorList>
    </citation>
    <scope>NUCLEOTIDE SEQUENCE [LARGE SCALE GENOMIC DNA]</scope>
    <source>
        <strain evidence="3">JCM 18287</strain>
    </source>
</reference>
<evidence type="ECO:0000313" key="2">
    <source>
        <dbReference type="EMBL" id="GAA4976114.1"/>
    </source>
</evidence>
<dbReference type="Gene3D" id="3.20.100.30">
    <property type="entry name" value="VTC, catalytic tunnel domain"/>
    <property type="match status" value="1"/>
</dbReference>
<organism evidence="2 3">
    <name type="scientific">Algibacter aquimarinus</name>
    <dbReference type="NCBI Taxonomy" id="1136748"/>
    <lineage>
        <taxon>Bacteria</taxon>
        <taxon>Pseudomonadati</taxon>
        <taxon>Bacteroidota</taxon>
        <taxon>Flavobacteriia</taxon>
        <taxon>Flavobacteriales</taxon>
        <taxon>Flavobacteriaceae</taxon>
        <taxon>Algibacter</taxon>
    </lineage>
</organism>
<evidence type="ECO:0000259" key="1">
    <source>
        <dbReference type="Pfam" id="PF09359"/>
    </source>
</evidence>
<proteinExistence type="predicted"/>
<dbReference type="EMBL" id="BAABJK010000009">
    <property type="protein sequence ID" value="GAA4976114.1"/>
    <property type="molecule type" value="Genomic_DNA"/>
</dbReference>
<dbReference type="InterPro" id="IPR018966">
    <property type="entry name" value="VTC_domain"/>
</dbReference>
<dbReference type="RefSeq" id="WP_345170114.1">
    <property type="nucleotide sequence ID" value="NZ_BAABJK010000009.1"/>
</dbReference>
<feature type="domain" description="VTC" evidence="1">
    <location>
        <begin position="4"/>
        <end position="222"/>
    </location>
</feature>
<name>A0ABP9HQU6_9FLAO</name>
<keyword evidence="3" id="KW-1185">Reference proteome</keyword>
<evidence type="ECO:0000313" key="3">
    <source>
        <dbReference type="Proteomes" id="UP001501692"/>
    </source>
</evidence>
<gene>
    <name evidence="2" type="ORF">GCM10023315_28670</name>
</gene>
<dbReference type="Proteomes" id="UP001501692">
    <property type="component" value="Unassembled WGS sequence"/>
</dbReference>